<proteinExistence type="predicted"/>
<reference evidence="1 2" key="1">
    <citation type="submission" date="2014-04" db="EMBL/GenBank/DDBJ databases">
        <authorList>
            <consortium name="DOE Joint Genome Institute"/>
            <person name="Kuo A."/>
            <person name="Ruytinx J."/>
            <person name="Rineau F."/>
            <person name="Colpaert J."/>
            <person name="Kohler A."/>
            <person name="Nagy L.G."/>
            <person name="Floudas D."/>
            <person name="Copeland A."/>
            <person name="Barry K.W."/>
            <person name="Cichocki N."/>
            <person name="Veneault-Fourrey C."/>
            <person name="LaButti K."/>
            <person name="Lindquist E.A."/>
            <person name="Lipzen A."/>
            <person name="Lundell T."/>
            <person name="Morin E."/>
            <person name="Murat C."/>
            <person name="Sun H."/>
            <person name="Tunlid A."/>
            <person name="Henrissat B."/>
            <person name="Grigoriev I.V."/>
            <person name="Hibbett D.S."/>
            <person name="Martin F."/>
            <person name="Nordberg H.P."/>
            <person name="Cantor M.N."/>
            <person name="Hua S.X."/>
        </authorList>
    </citation>
    <scope>NUCLEOTIDE SEQUENCE [LARGE SCALE GENOMIC DNA]</scope>
    <source>
        <strain evidence="1 2">UH-Slu-Lm8-n1</strain>
    </source>
</reference>
<dbReference type="InParanoid" id="A0A0C9ZTI5"/>
<reference evidence="2" key="2">
    <citation type="submission" date="2015-01" db="EMBL/GenBank/DDBJ databases">
        <title>Evolutionary Origins and Diversification of the Mycorrhizal Mutualists.</title>
        <authorList>
            <consortium name="DOE Joint Genome Institute"/>
            <consortium name="Mycorrhizal Genomics Consortium"/>
            <person name="Kohler A."/>
            <person name="Kuo A."/>
            <person name="Nagy L.G."/>
            <person name="Floudas D."/>
            <person name="Copeland A."/>
            <person name="Barry K.W."/>
            <person name="Cichocki N."/>
            <person name="Veneault-Fourrey C."/>
            <person name="LaButti K."/>
            <person name="Lindquist E.A."/>
            <person name="Lipzen A."/>
            <person name="Lundell T."/>
            <person name="Morin E."/>
            <person name="Murat C."/>
            <person name="Riley R."/>
            <person name="Ohm R."/>
            <person name="Sun H."/>
            <person name="Tunlid A."/>
            <person name="Henrissat B."/>
            <person name="Grigoriev I.V."/>
            <person name="Hibbett D.S."/>
            <person name="Martin F."/>
        </authorList>
    </citation>
    <scope>NUCLEOTIDE SEQUENCE [LARGE SCALE GENOMIC DNA]</scope>
    <source>
        <strain evidence="2">UH-Slu-Lm8-n1</strain>
    </source>
</reference>
<organism evidence="1 2">
    <name type="scientific">Suillus luteus UH-Slu-Lm8-n1</name>
    <dbReference type="NCBI Taxonomy" id="930992"/>
    <lineage>
        <taxon>Eukaryota</taxon>
        <taxon>Fungi</taxon>
        <taxon>Dikarya</taxon>
        <taxon>Basidiomycota</taxon>
        <taxon>Agaricomycotina</taxon>
        <taxon>Agaricomycetes</taxon>
        <taxon>Agaricomycetidae</taxon>
        <taxon>Boletales</taxon>
        <taxon>Suillineae</taxon>
        <taxon>Suillaceae</taxon>
        <taxon>Suillus</taxon>
    </lineage>
</organism>
<gene>
    <name evidence="1" type="ORF">CY34DRAFT_814155</name>
</gene>
<keyword evidence="2" id="KW-1185">Reference proteome</keyword>
<dbReference type="EMBL" id="KN836164">
    <property type="protein sequence ID" value="KIK32631.1"/>
    <property type="molecule type" value="Genomic_DNA"/>
</dbReference>
<protein>
    <submittedName>
        <fullName evidence="1">Unplaced genomic scaffold CY34scaffold_1033, whole genome shotgun sequence</fullName>
    </submittedName>
</protein>
<accession>A0A0C9ZTI5</accession>
<dbReference type="AlphaFoldDB" id="A0A0C9ZTI5"/>
<evidence type="ECO:0000313" key="2">
    <source>
        <dbReference type="Proteomes" id="UP000054485"/>
    </source>
</evidence>
<evidence type="ECO:0000313" key="1">
    <source>
        <dbReference type="EMBL" id="KIK32631.1"/>
    </source>
</evidence>
<sequence>MALLPLSFGTPPLIPELQRDLPLPQPLLAPPRRPGPPLINASSVGKPSAVLARVASSALASFLSTPPLISRQHLQTLTPLTVMASFRFSLPSLSRSGTNTSIVQVRSRSLQMFQKVSVLLASRCSCFNSASLPRTVIHHNLHRDTEHNIAYHADHSHTSCGTQSSAYFLQLWLHSPLRYSYSQHPTYLLRS</sequence>
<dbReference type="HOGENOM" id="CLU_1422280_0_0_1"/>
<dbReference type="Proteomes" id="UP000054485">
    <property type="component" value="Unassembled WGS sequence"/>
</dbReference>
<name>A0A0C9ZTI5_9AGAM</name>